<keyword evidence="4" id="KW-1185">Reference proteome</keyword>
<gene>
    <name evidence="3" type="ORF">SAMN04490248_1622</name>
</gene>
<reference evidence="3 4" key="1">
    <citation type="submission" date="2016-10" db="EMBL/GenBank/DDBJ databases">
        <authorList>
            <person name="de Groot N.N."/>
        </authorList>
    </citation>
    <scope>NUCLEOTIDE SEQUENCE [LARGE SCALE GENOMIC DNA]</scope>
    <source>
        <strain evidence="3 4">DSM 27842</strain>
    </source>
</reference>
<dbReference type="InterPro" id="IPR002048">
    <property type="entry name" value="EF_hand_dom"/>
</dbReference>
<dbReference type="InterPro" id="IPR011992">
    <property type="entry name" value="EF-hand-dom_pair"/>
</dbReference>
<dbReference type="InterPro" id="IPR018247">
    <property type="entry name" value="EF_Hand_1_Ca_BS"/>
</dbReference>
<sequence length="200" mass="21426">MTFRMTGIVTFAMLLGLATSGAALAHGHGDRGQVADGCSGLGMAMQGKGMMPGGMMDQMGSGMMQMHGQMMGSGMMGPLQESMMSRMGGGMMAQLDQDGDGEVTAAEVRSGLSAKLSEYDVDGDGTLSIAEFETLHTAMIREVMVDRFQHLDADGDGQVTDDEMTAPANRIERMQQMRERMMERRGNMPMKDGGGMMKDN</sequence>
<dbReference type="STRING" id="569882.SAMN04490248_1622"/>
<dbReference type="Pfam" id="PF13202">
    <property type="entry name" value="EF-hand_5"/>
    <property type="match status" value="3"/>
</dbReference>
<feature type="signal peptide" evidence="1">
    <location>
        <begin position="1"/>
        <end position="25"/>
    </location>
</feature>
<dbReference type="RefSeq" id="WP_093120859.1">
    <property type="nucleotide sequence ID" value="NZ_FODS01000062.1"/>
</dbReference>
<feature type="chain" id="PRO_5011669093" evidence="1">
    <location>
        <begin position="26"/>
        <end position="200"/>
    </location>
</feature>
<protein>
    <submittedName>
        <fullName evidence="3">EF hand</fullName>
    </submittedName>
</protein>
<dbReference type="PROSITE" id="PS00018">
    <property type="entry name" value="EF_HAND_1"/>
    <property type="match status" value="2"/>
</dbReference>
<name>A0A1H8WGP3_9RHOB</name>
<dbReference type="GO" id="GO:0005509">
    <property type="term" value="F:calcium ion binding"/>
    <property type="evidence" value="ECO:0007669"/>
    <property type="project" value="InterPro"/>
</dbReference>
<proteinExistence type="predicted"/>
<dbReference type="Gene3D" id="1.10.238.10">
    <property type="entry name" value="EF-hand"/>
    <property type="match status" value="1"/>
</dbReference>
<accession>A0A1H8WGP3</accession>
<evidence type="ECO:0000313" key="4">
    <source>
        <dbReference type="Proteomes" id="UP000198893"/>
    </source>
</evidence>
<dbReference type="SUPFAM" id="SSF47473">
    <property type="entry name" value="EF-hand"/>
    <property type="match status" value="1"/>
</dbReference>
<evidence type="ECO:0000313" key="3">
    <source>
        <dbReference type="EMBL" id="SEP26822.1"/>
    </source>
</evidence>
<evidence type="ECO:0000256" key="1">
    <source>
        <dbReference type="SAM" id="SignalP"/>
    </source>
</evidence>
<dbReference type="OrthoDB" id="5470953at2"/>
<dbReference type="PROSITE" id="PS50222">
    <property type="entry name" value="EF_HAND_2"/>
    <property type="match status" value="1"/>
</dbReference>
<evidence type="ECO:0000259" key="2">
    <source>
        <dbReference type="PROSITE" id="PS50222"/>
    </source>
</evidence>
<dbReference type="AlphaFoldDB" id="A0A1H8WGP3"/>
<feature type="domain" description="EF-hand" evidence="2">
    <location>
        <begin position="107"/>
        <end position="142"/>
    </location>
</feature>
<organism evidence="3 4">
    <name type="scientific">Salinihabitans flavidus</name>
    <dbReference type="NCBI Taxonomy" id="569882"/>
    <lineage>
        <taxon>Bacteria</taxon>
        <taxon>Pseudomonadati</taxon>
        <taxon>Pseudomonadota</taxon>
        <taxon>Alphaproteobacteria</taxon>
        <taxon>Rhodobacterales</taxon>
        <taxon>Roseobacteraceae</taxon>
        <taxon>Salinihabitans</taxon>
    </lineage>
</organism>
<dbReference type="SMART" id="SM00054">
    <property type="entry name" value="EFh"/>
    <property type="match status" value="3"/>
</dbReference>
<keyword evidence="1" id="KW-0732">Signal</keyword>
<dbReference type="EMBL" id="FODS01000062">
    <property type="protein sequence ID" value="SEP26822.1"/>
    <property type="molecule type" value="Genomic_DNA"/>
</dbReference>
<dbReference type="Proteomes" id="UP000198893">
    <property type="component" value="Unassembled WGS sequence"/>
</dbReference>